<comment type="similarity">
    <text evidence="5">Belongs to the class I-like SAM-binding methyltransferase superfamily. RsmB/NOP family.</text>
</comment>
<evidence type="ECO:0000256" key="2">
    <source>
        <dbReference type="ARBA" id="ARBA00022679"/>
    </source>
</evidence>
<organism evidence="9 10">
    <name type="scientific">Strigomonas culicis</name>
    <dbReference type="NCBI Taxonomy" id="28005"/>
    <lineage>
        <taxon>Eukaryota</taxon>
        <taxon>Discoba</taxon>
        <taxon>Euglenozoa</taxon>
        <taxon>Kinetoplastea</taxon>
        <taxon>Metakinetoplastina</taxon>
        <taxon>Trypanosomatida</taxon>
        <taxon>Trypanosomatidae</taxon>
        <taxon>Strigomonadinae</taxon>
        <taxon>Strigomonas</taxon>
    </lineage>
</organism>
<evidence type="ECO:0000313" key="9">
    <source>
        <dbReference type="EMBL" id="EPY33118.1"/>
    </source>
</evidence>
<reference evidence="9 10" key="1">
    <citation type="journal article" date="2013" name="PLoS ONE">
        <title>Predicting the Proteins of Angomonas deanei, Strigomonas culicis and Their Respective Endosymbionts Reveals New Aspects of the Trypanosomatidae Family.</title>
        <authorList>
            <person name="Motta M.C."/>
            <person name="Martins A.C."/>
            <person name="de Souza S.S."/>
            <person name="Catta-Preta C.M."/>
            <person name="Silva R."/>
            <person name="Klein C.C."/>
            <person name="de Almeida L.G."/>
            <person name="de Lima Cunha O."/>
            <person name="Ciapina L.P."/>
            <person name="Brocchi M."/>
            <person name="Colabardini A.C."/>
            <person name="de Araujo Lima B."/>
            <person name="Machado C.R."/>
            <person name="de Almeida Soares C.M."/>
            <person name="Probst C.M."/>
            <person name="de Menezes C.B."/>
            <person name="Thompson C.E."/>
            <person name="Bartholomeu D.C."/>
            <person name="Gradia D.F."/>
            <person name="Pavoni D.P."/>
            <person name="Grisard E.C."/>
            <person name="Fantinatti-Garboggini F."/>
            <person name="Marchini F.K."/>
            <person name="Rodrigues-Luiz G.F."/>
            <person name="Wagner G."/>
            <person name="Goldman G.H."/>
            <person name="Fietto J.L."/>
            <person name="Elias M.C."/>
            <person name="Goldman M.H."/>
            <person name="Sagot M.F."/>
            <person name="Pereira M."/>
            <person name="Stoco P.H."/>
            <person name="de Mendonca-Neto R.P."/>
            <person name="Teixeira S.M."/>
            <person name="Maciel T.E."/>
            <person name="de Oliveira Mendes T.A."/>
            <person name="Urmenyi T.P."/>
            <person name="de Souza W."/>
            <person name="Schenkman S."/>
            <person name="de Vasconcelos A.T."/>
        </authorList>
    </citation>
    <scope>NUCLEOTIDE SEQUENCE [LARGE SCALE GENOMIC DNA]</scope>
</reference>
<protein>
    <submittedName>
        <fullName evidence="9">tRNA (Cytosine34-C5)-methyltransferase</fullName>
    </submittedName>
</protein>
<dbReference type="PANTHER" id="PTHR22808:SF27">
    <property type="entry name" value="SAM-DEPENDENT MTASE RSMB_NOP-TYPE DOMAIN-CONTAINING PROTEIN"/>
    <property type="match status" value="1"/>
</dbReference>
<dbReference type="Gene3D" id="3.40.50.150">
    <property type="entry name" value="Vaccinia Virus protein VP39"/>
    <property type="match status" value="1"/>
</dbReference>
<evidence type="ECO:0000256" key="3">
    <source>
        <dbReference type="ARBA" id="ARBA00022691"/>
    </source>
</evidence>
<feature type="binding site" evidence="5">
    <location>
        <begin position="169"/>
        <end position="175"/>
    </location>
    <ligand>
        <name>S-adenosyl-L-methionine</name>
        <dbReference type="ChEBI" id="CHEBI:59789"/>
    </ligand>
</feature>
<feature type="compositionally biased region" description="Basic and acidic residues" evidence="6">
    <location>
        <begin position="25"/>
        <end position="35"/>
    </location>
</feature>
<name>S9UW76_9TRYP</name>
<feature type="region of interest" description="Disordered" evidence="6">
    <location>
        <begin position="1"/>
        <end position="35"/>
    </location>
</feature>
<comment type="caution">
    <text evidence="9">The sequence shown here is derived from an EMBL/GenBank/DDBJ whole genome shotgun (WGS) entry which is preliminary data.</text>
</comment>
<keyword evidence="4 5" id="KW-0694">RNA-binding</keyword>
<evidence type="ECO:0000256" key="5">
    <source>
        <dbReference type="PROSITE-ProRule" id="PRU01023"/>
    </source>
</evidence>
<feature type="binding site" evidence="5">
    <location>
        <position position="196"/>
    </location>
    <ligand>
        <name>S-adenosyl-L-methionine</name>
        <dbReference type="ChEBI" id="CHEBI:59789"/>
    </ligand>
</feature>
<gene>
    <name evidence="9" type="ORF">STCU_02479</name>
    <name evidence="8" type="ORF">STCU_08940</name>
</gene>
<evidence type="ECO:0000256" key="1">
    <source>
        <dbReference type="ARBA" id="ARBA00022603"/>
    </source>
</evidence>
<sequence>MRMPCQLHSSNMSRNQNRKGGTKRGRPDDWKADSRDLSTLSNKSFEAYYKGNVVSDEEWDTFMECMRTSLPTAFRVHRNDRHSSAIQAFLEARLSTVFDVTRIPFYPQQRAVQCGVSRGDLKRHEDNKTIQKIVTAFNEGGYITRQEVVSMLPPLLLQVAPGHRVLDMCAAPGSKTSQILEMLVPDPDRGVLVANDMNASRLDILNHQTRRISGAHRHLIISNFDATRFPVLRSEDKFDRVLCDVVCSGDGTLRKSMDMWPRWNTCQGADLHNVQCRILMRGMALCKQGGIVVYSTCSLNPVEDEAVVSECLRRSNGAFRLMDPEPLLPGLQASPGRLDWTITTKDLSTVLHSHEEARAYMAAHEGKVFQYKASMFPVREDLEKQNIAYTRRVFPHQQDTGGFFVAAFECVSELPDKVTDMDEKEAEVQLQRVPAEAHKAIQTALSLPDHFPFHNLVYRSVSARTQKYYLANEAVIDLGIKLGSRVKHVGSKVFEAFVKYSNDKLRFSEDGTDTLQEILPESFFVDADAQLFLDLAGEKPMTISEFAARTGKAVEELPSPSFLLRCTLSPEGPLVAAAEKSAKFGKILAIIPQWQVTLCKVSLGLSLIEEASQSVSV</sequence>
<feature type="domain" description="SAM-dependent MTase RsmB/NOP-type" evidence="7">
    <location>
        <begin position="62"/>
        <end position="411"/>
    </location>
</feature>
<evidence type="ECO:0000259" key="7">
    <source>
        <dbReference type="PROSITE" id="PS51686"/>
    </source>
</evidence>
<dbReference type="GO" id="GO:0008173">
    <property type="term" value="F:RNA methyltransferase activity"/>
    <property type="evidence" value="ECO:0007669"/>
    <property type="project" value="InterPro"/>
</dbReference>
<feature type="active site" description="Nucleophile" evidence="5">
    <location>
        <position position="297"/>
    </location>
</feature>
<dbReference type="EMBL" id="ATMH01002479">
    <property type="protein sequence ID" value="EPY33118.1"/>
    <property type="molecule type" value="Genomic_DNA"/>
</dbReference>
<dbReference type="AlphaFoldDB" id="S9UW76"/>
<dbReference type="SUPFAM" id="SSF53335">
    <property type="entry name" value="S-adenosyl-L-methionine-dependent methyltransferases"/>
    <property type="match status" value="1"/>
</dbReference>
<dbReference type="InterPro" id="IPR001678">
    <property type="entry name" value="MeTrfase_RsmB-F_NOP2_dom"/>
</dbReference>
<evidence type="ECO:0000256" key="6">
    <source>
        <dbReference type="SAM" id="MobiDB-lite"/>
    </source>
</evidence>
<keyword evidence="2 5" id="KW-0808">Transferase</keyword>
<dbReference type="InterPro" id="IPR049560">
    <property type="entry name" value="MeTrfase_RsmB-F_NOP2_cat"/>
</dbReference>
<accession>S9UW76</accession>
<dbReference type="Pfam" id="PF01189">
    <property type="entry name" value="Methyltr_RsmB-F"/>
    <property type="match status" value="1"/>
</dbReference>
<proteinExistence type="inferred from homology"/>
<dbReference type="InterPro" id="IPR029063">
    <property type="entry name" value="SAM-dependent_MTases_sf"/>
</dbReference>
<dbReference type="OrthoDB" id="6093671at2759"/>
<feature type="binding site" evidence="5">
    <location>
        <position position="244"/>
    </location>
    <ligand>
        <name>S-adenosyl-L-methionine</name>
        <dbReference type="ChEBI" id="CHEBI:59789"/>
    </ligand>
</feature>
<dbReference type="EMBL" id="ATMH01008940">
    <property type="protein sequence ID" value="EPY20562.1"/>
    <property type="molecule type" value="Genomic_DNA"/>
</dbReference>
<keyword evidence="3 5" id="KW-0949">S-adenosyl-L-methionine</keyword>
<dbReference type="InterPro" id="IPR023267">
    <property type="entry name" value="RCMT"/>
</dbReference>
<dbReference type="Proteomes" id="UP000015354">
    <property type="component" value="Unassembled WGS sequence"/>
</dbReference>
<keyword evidence="1 5" id="KW-0489">Methyltransferase</keyword>
<dbReference type="PANTHER" id="PTHR22808">
    <property type="entry name" value="NCL1 YEAST -RELATED NOL1/NOP2/FMU SUN DOMAIN-CONTAINING"/>
    <property type="match status" value="1"/>
</dbReference>
<dbReference type="GO" id="GO:0003723">
    <property type="term" value="F:RNA binding"/>
    <property type="evidence" value="ECO:0007669"/>
    <property type="project" value="UniProtKB-UniRule"/>
</dbReference>
<evidence type="ECO:0000313" key="10">
    <source>
        <dbReference type="Proteomes" id="UP000015354"/>
    </source>
</evidence>
<feature type="binding site" evidence="5">
    <location>
        <position position="225"/>
    </location>
    <ligand>
        <name>S-adenosyl-L-methionine</name>
        <dbReference type="ChEBI" id="CHEBI:59789"/>
    </ligand>
</feature>
<reference evidence="9" key="2">
    <citation type="submission" date="2013-03" db="EMBL/GenBank/DDBJ databases">
        <authorList>
            <person name="Motta M.C.M."/>
            <person name="Martins A.C.A."/>
            <person name="Preta C.M.C.C."/>
            <person name="Silva R."/>
            <person name="de Souza S.S."/>
            <person name="Klein C.C."/>
            <person name="de Almeida L.G.P."/>
            <person name="Cunha O.L."/>
            <person name="Colabardini A.C."/>
            <person name="Lima B.A."/>
            <person name="Machado C.R."/>
            <person name="Soares C.M.A."/>
            <person name="de Menezes C.B.A."/>
            <person name="Bartolomeu D.C."/>
            <person name="Grisard E.C."/>
            <person name="Fantinatti-Garboggini F."/>
            <person name="Rodrigues-Luiz G.F."/>
            <person name="Wagner G."/>
            <person name="Goldman G.H."/>
            <person name="Fietto J.L.R."/>
            <person name="Ciapina L.P."/>
            <person name="Brocchi M."/>
            <person name="Elias M.C."/>
            <person name="Goldman M.H.S."/>
            <person name="Sagot M.-F."/>
            <person name="Pereira M."/>
            <person name="Stoco P.H."/>
            <person name="Teixeira S.M.R."/>
            <person name="de Mendonca-Neto R.P."/>
            <person name="Maciel T.E.F."/>
            <person name="Mendes T.A.O."/>
            <person name="Urmenyi T.P."/>
            <person name="Teixeira M.M.G."/>
            <person name="de Camargo E.F.P."/>
            <person name="de Sousa W."/>
            <person name="Schenkman S."/>
            <person name="de Vasconcelos A.T.R."/>
        </authorList>
    </citation>
    <scope>NUCLEOTIDE SEQUENCE</scope>
</reference>
<keyword evidence="10" id="KW-1185">Reference proteome</keyword>
<evidence type="ECO:0000313" key="8">
    <source>
        <dbReference type="EMBL" id="EPY20562.1"/>
    </source>
</evidence>
<dbReference type="PROSITE" id="PS51686">
    <property type="entry name" value="SAM_MT_RSMB_NOP"/>
    <property type="match status" value="1"/>
</dbReference>
<evidence type="ECO:0000256" key="4">
    <source>
        <dbReference type="ARBA" id="ARBA00022884"/>
    </source>
</evidence>
<dbReference type="PRINTS" id="PR02008">
    <property type="entry name" value="RCMTFAMILY"/>
</dbReference>
<dbReference type="GO" id="GO:0001510">
    <property type="term" value="P:RNA methylation"/>
    <property type="evidence" value="ECO:0007669"/>
    <property type="project" value="InterPro"/>
</dbReference>